<dbReference type="InterPro" id="IPR011009">
    <property type="entry name" value="Kinase-like_dom_sf"/>
</dbReference>
<dbReference type="Proteomes" id="UP000321046">
    <property type="component" value="Unassembled WGS sequence"/>
</dbReference>
<dbReference type="AlphaFoldDB" id="A0A5C6XSA7"/>
<dbReference type="GO" id="GO:0005524">
    <property type="term" value="F:ATP binding"/>
    <property type="evidence" value="ECO:0007669"/>
    <property type="project" value="InterPro"/>
</dbReference>
<dbReference type="PROSITE" id="PS50012">
    <property type="entry name" value="RCC1_3"/>
    <property type="match status" value="4"/>
</dbReference>
<keyword evidence="4" id="KW-0418">Kinase</keyword>
<name>A0A5C6XSA7_9DELT</name>
<evidence type="ECO:0000256" key="1">
    <source>
        <dbReference type="ARBA" id="ARBA00022737"/>
    </source>
</evidence>
<accession>A0A5C6XSA7</accession>
<keyword evidence="1" id="KW-0677">Repeat</keyword>
<feature type="domain" description="Protein kinase" evidence="3">
    <location>
        <begin position="61"/>
        <end position="333"/>
    </location>
</feature>
<dbReference type="Gene3D" id="2.130.10.30">
    <property type="entry name" value="Regulator of chromosome condensation 1/beta-lactamase-inhibitor protein II"/>
    <property type="match status" value="3"/>
</dbReference>
<reference evidence="4 5" key="1">
    <citation type="submission" date="2019-08" db="EMBL/GenBank/DDBJ databases">
        <title>Bradymonadales sp. TMQ2.</title>
        <authorList>
            <person name="Liang Q."/>
        </authorList>
    </citation>
    <scope>NUCLEOTIDE SEQUENCE [LARGE SCALE GENOMIC DNA]</scope>
    <source>
        <strain evidence="4 5">TMQ2</strain>
    </source>
</reference>
<proteinExistence type="predicted"/>
<dbReference type="PRINTS" id="PR00633">
    <property type="entry name" value="RCCNDNSATION"/>
</dbReference>
<dbReference type="InterPro" id="IPR051625">
    <property type="entry name" value="Signaling_Regulatory_Domain"/>
</dbReference>
<dbReference type="PANTHER" id="PTHR22872">
    <property type="entry name" value="BTK-BINDING PROTEIN-RELATED"/>
    <property type="match status" value="1"/>
</dbReference>
<dbReference type="SUPFAM" id="SSF50985">
    <property type="entry name" value="RCC1/BLIP-II"/>
    <property type="match status" value="1"/>
</dbReference>
<dbReference type="InterPro" id="IPR009091">
    <property type="entry name" value="RCC1/BLIP-II"/>
</dbReference>
<sequence>MRGTTGTCPGCDGTGVVAAPCEERGCAKRGLHYISNTDWERAHRGAAEQPDPVIGQMVGDFLVVGTLGSGGFGRVYLAYQSPLLRLKGALKLINVDTDEPEFSRVLLQKFQSEAEVLAHLSHPNIVRLLKYGIHAGRPYLVMEFIDGSRTLRDEIHARTEDGRGFSAEEILTITNQLLNGLGAAHQDSIVHRDIKPENIMIQAVVGNPLYVRLLDFGLAKFVEHKSDTRWHLGSPNYMAPEQISRKNLGPWTDLYAVSVMLFEFLSGRRPFPGASEQEVLIKKIKEEFDPLDEIADLNFPEVTRDFLARGLARDPKTRFQDVEALRRAMRPAVEALSGQLGPRGTLLPGQTAHLASRDLLALKTVRAEAADDLATRRVPTSEELAIAPENEIEPESEPENEIEPESEPEIEIEPEPEIEIEIEIEPESEIEPEIEPESEPESEIEPEIEPESEPESEIEPAPKPSQKPTALLVSALLLTLAGIVLADIYGPGFLPPPFSLKAALAKNSQENAPATSSSDEPIAAEIQDLSADPDPDALSIAPLIENASHTVRGALIAAAEGLPSDAVAAPPRFVQQMALGKFHSCILLREGQVRCWGANFDAELGLGHRERMGDDEPASEAGFVALGEPAIAIAAAGDYNASFTCALLESRALRCWGSNHFGQLGLGRDVRRVGEDELPADIEPITMGGPVKTLTVGAMQYATHACALLDDGDLKCWGNNRYGQLGLGHTHHLGKAEVPANINPVNVGADVLEISAGKFHTCALLEGGELKCWGRNQAGQLGQEHTDNIGDNEHPAAVDFIDVGDEVLAVSAGRSHTCALLPEGRARCWGWNEHGQLGLGHTNNIGDDESPAEAGDIDAGGPILQIDAGGLHTCALLEGGRVRCWGDNRFGQLGYGHRRSVGTDAPPSQATDVYLGGKAVAIEASNYHTCALLEDDTMRCWGFNDFGQLGYGHTDLIGDDEAPAIAGAVPAYELDTPDAEPL</sequence>
<evidence type="ECO:0000256" key="2">
    <source>
        <dbReference type="SAM" id="MobiDB-lite"/>
    </source>
</evidence>
<gene>
    <name evidence="4" type="ORF">FRC96_03235</name>
</gene>
<dbReference type="PROSITE" id="PS00108">
    <property type="entry name" value="PROTEIN_KINASE_ST"/>
    <property type="match status" value="1"/>
</dbReference>
<dbReference type="Pfam" id="PF25390">
    <property type="entry name" value="WD40_RLD"/>
    <property type="match status" value="1"/>
</dbReference>
<dbReference type="SMART" id="SM00220">
    <property type="entry name" value="S_TKc"/>
    <property type="match status" value="1"/>
</dbReference>
<dbReference type="InterPro" id="IPR000408">
    <property type="entry name" value="Reg_chr_condens"/>
</dbReference>
<dbReference type="EMBL" id="VOSL01000014">
    <property type="protein sequence ID" value="TXD42694.1"/>
    <property type="molecule type" value="Genomic_DNA"/>
</dbReference>
<dbReference type="PROSITE" id="PS50011">
    <property type="entry name" value="PROTEIN_KINASE_DOM"/>
    <property type="match status" value="1"/>
</dbReference>
<protein>
    <submittedName>
        <fullName evidence="4">Protein kinase</fullName>
    </submittedName>
</protein>
<dbReference type="InterPro" id="IPR000719">
    <property type="entry name" value="Prot_kinase_dom"/>
</dbReference>
<dbReference type="Gene3D" id="3.30.200.20">
    <property type="entry name" value="Phosphorylase Kinase, domain 1"/>
    <property type="match status" value="1"/>
</dbReference>
<dbReference type="RefSeq" id="WP_146972650.1">
    <property type="nucleotide sequence ID" value="NZ_VOSL01000014.1"/>
</dbReference>
<dbReference type="InterPro" id="IPR008271">
    <property type="entry name" value="Ser/Thr_kinase_AS"/>
</dbReference>
<dbReference type="CDD" id="cd14014">
    <property type="entry name" value="STKc_PknB_like"/>
    <property type="match status" value="1"/>
</dbReference>
<evidence type="ECO:0000313" key="5">
    <source>
        <dbReference type="Proteomes" id="UP000321046"/>
    </source>
</evidence>
<evidence type="ECO:0000313" key="4">
    <source>
        <dbReference type="EMBL" id="TXD42694.1"/>
    </source>
</evidence>
<dbReference type="Pfam" id="PF00069">
    <property type="entry name" value="Pkinase"/>
    <property type="match status" value="1"/>
</dbReference>
<feature type="region of interest" description="Disordered" evidence="2">
    <location>
        <begin position="373"/>
        <end position="466"/>
    </location>
</feature>
<comment type="caution">
    <text evidence="4">The sequence shown here is derived from an EMBL/GenBank/DDBJ whole genome shotgun (WGS) entry which is preliminary data.</text>
</comment>
<dbReference type="OrthoDB" id="9758365at2"/>
<feature type="compositionally biased region" description="Acidic residues" evidence="2">
    <location>
        <begin position="390"/>
        <end position="458"/>
    </location>
</feature>
<dbReference type="SUPFAM" id="SSF56112">
    <property type="entry name" value="Protein kinase-like (PK-like)"/>
    <property type="match status" value="1"/>
</dbReference>
<organism evidence="4 5">
    <name type="scientific">Lujinxingia vulgaris</name>
    <dbReference type="NCBI Taxonomy" id="2600176"/>
    <lineage>
        <taxon>Bacteria</taxon>
        <taxon>Deltaproteobacteria</taxon>
        <taxon>Bradymonadales</taxon>
        <taxon>Lujinxingiaceae</taxon>
        <taxon>Lujinxingia</taxon>
    </lineage>
</organism>
<dbReference type="Pfam" id="PF13540">
    <property type="entry name" value="RCC1_2"/>
    <property type="match status" value="2"/>
</dbReference>
<evidence type="ECO:0000259" key="3">
    <source>
        <dbReference type="PROSITE" id="PS50011"/>
    </source>
</evidence>
<dbReference type="Gene3D" id="1.10.510.10">
    <property type="entry name" value="Transferase(Phosphotransferase) domain 1"/>
    <property type="match status" value="1"/>
</dbReference>
<keyword evidence="4" id="KW-0808">Transferase</keyword>
<dbReference type="GO" id="GO:0004672">
    <property type="term" value="F:protein kinase activity"/>
    <property type="evidence" value="ECO:0007669"/>
    <property type="project" value="InterPro"/>
</dbReference>
<dbReference type="InterPro" id="IPR058923">
    <property type="entry name" value="RCC1-like_dom"/>
</dbReference>